<keyword evidence="1" id="KW-1133">Transmembrane helix</keyword>
<dbReference type="OrthoDB" id="9992540at2"/>
<name>A0A5Q0H3Q6_SACSY</name>
<sequence length="228" mass="23847">MEFAAVPGGRSEGGTVVDGGVVAGYLTVLLGGATRRFVDNRLDGGLKRLYDHVVRRLGGGAVRDLRNDPEDVGAQDRLARAVENIAAVDRSFAGEIARIVDQLDRAGGRSFVNQVQAQVNMQNFGGDQAIQGGIINKTWSRSVERPANYSGAPAWVKVVTVLGAVLALGGMALLAVDVVSAISSGQDEFGRPQFPGLGDLKRGAILFVCGLVLSLAGSLGRSMSGRGW</sequence>
<gene>
    <name evidence="2" type="ORF">EKG83_26900</name>
</gene>
<dbReference type="EMBL" id="CP034550">
    <property type="protein sequence ID" value="QFZ20555.1"/>
    <property type="molecule type" value="Genomic_DNA"/>
</dbReference>
<dbReference type="RefSeq" id="WP_153278449.1">
    <property type="nucleotide sequence ID" value="NZ_CP034550.1"/>
</dbReference>
<protein>
    <submittedName>
        <fullName evidence="2">Uncharacterized protein</fullName>
    </submittedName>
</protein>
<accession>A0A5Q0H3Q6</accession>
<feature type="transmembrane region" description="Helical" evidence="1">
    <location>
        <begin position="154"/>
        <end position="182"/>
    </location>
</feature>
<dbReference type="AlphaFoldDB" id="A0A5Q0H3Q6"/>
<evidence type="ECO:0000313" key="2">
    <source>
        <dbReference type="EMBL" id="QFZ20555.1"/>
    </source>
</evidence>
<dbReference type="KEGG" id="ssyi:EKG83_26900"/>
<keyword evidence="1" id="KW-0812">Transmembrane</keyword>
<feature type="transmembrane region" description="Helical" evidence="1">
    <location>
        <begin position="202"/>
        <end position="220"/>
    </location>
</feature>
<organism evidence="2 3">
    <name type="scientific">Saccharothrix syringae</name>
    <name type="common">Nocardiopsis syringae</name>
    <dbReference type="NCBI Taxonomy" id="103733"/>
    <lineage>
        <taxon>Bacteria</taxon>
        <taxon>Bacillati</taxon>
        <taxon>Actinomycetota</taxon>
        <taxon>Actinomycetes</taxon>
        <taxon>Pseudonocardiales</taxon>
        <taxon>Pseudonocardiaceae</taxon>
        <taxon>Saccharothrix</taxon>
    </lineage>
</organism>
<keyword evidence="3" id="KW-1185">Reference proteome</keyword>
<reference evidence="3" key="1">
    <citation type="journal article" date="2021" name="Curr. Microbiol.">
        <title>Complete genome of nocamycin-producing strain Saccharothrix syringae NRRL B-16468 reveals the biosynthetic potential for secondary metabolites.</title>
        <authorList>
            <person name="Mo X."/>
            <person name="Yang S."/>
        </authorList>
    </citation>
    <scope>NUCLEOTIDE SEQUENCE [LARGE SCALE GENOMIC DNA]</scope>
    <source>
        <strain evidence="3">ATCC 51364 / DSM 43886 / JCM 6844 / KCTC 9398 / NBRC 14523 / NRRL B-16468 / INA 2240</strain>
    </source>
</reference>
<evidence type="ECO:0000313" key="3">
    <source>
        <dbReference type="Proteomes" id="UP000325787"/>
    </source>
</evidence>
<evidence type="ECO:0000256" key="1">
    <source>
        <dbReference type="SAM" id="Phobius"/>
    </source>
</evidence>
<dbReference type="Proteomes" id="UP000325787">
    <property type="component" value="Chromosome"/>
</dbReference>
<keyword evidence="1" id="KW-0472">Membrane</keyword>
<proteinExistence type="predicted"/>